<dbReference type="EMBL" id="JAMPLM010000005">
    <property type="protein sequence ID" value="MEP1058526.1"/>
    <property type="molecule type" value="Genomic_DNA"/>
</dbReference>
<evidence type="ECO:0000313" key="2">
    <source>
        <dbReference type="Proteomes" id="UP001476950"/>
    </source>
</evidence>
<dbReference type="Gene3D" id="1.10.3210.10">
    <property type="entry name" value="Hypothetical protein af1432"/>
    <property type="match status" value="1"/>
</dbReference>
<dbReference type="SUPFAM" id="SSF109604">
    <property type="entry name" value="HD-domain/PDEase-like"/>
    <property type="match status" value="1"/>
</dbReference>
<keyword evidence="2" id="KW-1185">Reference proteome</keyword>
<dbReference type="InterPro" id="IPR052194">
    <property type="entry name" value="MESH1"/>
</dbReference>
<reference evidence="1 2" key="1">
    <citation type="submission" date="2022-04" db="EMBL/GenBank/DDBJ databases">
        <title>Positive selection, recombination, and allopatry shape intraspecific diversity of widespread and dominant cyanobacteria.</title>
        <authorList>
            <person name="Wei J."/>
            <person name="Shu W."/>
            <person name="Hu C."/>
        </authorList>
    </citation>
    <scope>NUCLEOTIDE SEQUENCE [LARGE SCALE GENOMIC DNA]</scope>
    <source>
        <strain evidence="1 2">AS-A4</strain>
    </source>
</reference>
<dbReference type="PANTHER" id="PTHR46246">
    <property type="entry name" value="GUANOSINE-3',5'-BIS(DIPHOSPHATE) 3'-PYROPHOSPHOHYDROLASE MESH1"/>
    <property type="match status" value="1"/>
</dbReference>
<name>A0ABV0KH03_9CYAN</name>
<accession>A0ABV0KH03</accession>
<sequence>MGTFLPVVTSPLLTTRFVNVLHWAAELHARQVRETHDIPFVSHLLAVAALTVEKGAILLPAELLEDAAIVALMHHSVGDIGLPLELFESISHNVQAAMQLLCQDCPSAKTEPKQAYVQRLINGTGEAAAIAQLVAAADHLDNLRFYTDQGRSLWKPNDQPFYEHFVEQVNVPSAWAEEMELLLERLRQPVRSRTGAGVI</sequence>
<protein>
    <recommendedName>
        <fullName evidence="3">HD domain-containing protein</fullName>
    </recommendedName>
</protein>
<evidence type="ECO:0008006" key="3">
    <source>
        <dbReference type="Google" id="ProtNLM"/>
    </source>
</evidence>
<evidence type="ECO:0000313" key="1">
    <source>
        <dbReference type="EMBL" id="MEP1058526.1"/>
    </source>
</evidence>
<gene>
    <name evidence="1" type="ORF">NDI38_08755</name>
</gene>
<dbReference type="PANTHER" id="PTHR46246:SF1">
    <property type="entry name" value="GUANOSINE-3',5'-BIS(DIPHOSPHATE) 3'-PYROPHOSPHOHYDROLASE MESH1"/>
    <property type="match status" value="1"/>
</dbReference>
<proteinExistence type="predicted"/>
<dbReference type="Proteomes" id="UP001476950">
    <property type="component" value="Unassembled WGS sequence"/>
</dbReference>
<comment type="caution">
    <text evidence="1">The sequence shown here is derived from an EMBL/GenBank/DDBJ whole genome shotgun (WGS) entry which is preliminary data.</text>
</comment>
<organism evidence="1 2">
    <name type="scientific">Stenomitos frigidus AS-A4</name>
    <dbReference type="NCBI Taxonomy" id="2933935"/>
    <lineage>
        <taxon>Bacteria</taxon>
        <taxon>Bacillati</taxon>
        <taxon>Cyanobacteriota</taxon>
        <taxon>Cyanophyceae</taxon>
        <taxon>Leptolyngbyales</taxon>
        <taxon>Leptolyngbyaceae</taxon>
        <taxon>Stenomitos</taxon>
    </lineage>
</organism>
<dbReference type="RefSeq" id="WP_190447828.1">
    <property type="nucleotide sequence ID" value="NZ_JAMPLM010000005.1"/>
</dbReference>